<keyword evidence="2" id="KW-0472">Membrane</keyword>
<accession>A0A6N3AIV6</accession>
<protein>
    <submittedName>
        <fullName evidence="3">Uncharacterized protein</fullName>
    </submittedName>
</protein>
<keyword evidence="2" id="KW-0812">Transmembrane</keyword>
<evidence type="ECO:0000313" key="3">
    <source>
        <dbReference type="EMBL" id="VYT90228.1"/>
    </source>
</evidence>
<evidence type="ECO:0000256" key="2">
    <source>
        <dbReference type="SAM" id="Phobius"/>
    </source>
</evidence>
<proteinExistence type="predicted"/>
<dbReference type="EMBL" id="CACRTZ010000004">
    <property type="protein sequence ID" value="VYT90228.1"/>
    <property type="molecule type" value="Genomic_DNA"/>
</dbReference>
<gene>
    <name evidence="3" type="ORF">EMLFYP7_00907</name>
</gene>
<dbReference type="AlphaFoldDB" id="A0A6N3AIV6"/>
<sequence>MRKKNLPERYHPNRRWLTFMEFIHRQEEKGLRPHESKACRRKRRKENHPTKPAPLIDVVDLLLASALLFLFITLALMIY</sequence>
<feature type="compositionally biased region" description="Basic and acidic residues" evidence="1">
    <location>
        <begin position="28"/>
        <end position="38"/>
    </location>
</feature>
<feature type="transmembrane region" description="Helical" evidence="2">
    <location>
        <begin position="53"/>
        <end position="78"/>
    </location>
</feature>
<organism evidence="3">
    <name type="scientific">Phytobacter massiliensis</name>
    <dbReference type="NCBI Taxonomy" id="1485952"/>
    <lineage>
        <taxon>Bacteria</taxon>
        <taxon>Pseudomonadati</taxon>
        <taxon>Pseudomonadota</taxon>
        <taxon>Gammaproteobacteria</taxon>
        <taxon>Enterobacterales</taxon>
        <taxon>Enterobacteriaceae</taxon>
        <taxon>Phytobacter</taxon>
    </lineage>
</organism>
<name>A0A6N3AIV6_9ENTR</name>
<dbReference type="RefSeq" id="WP_044184160.1">
    <property type="nucleotide sequence ID" value="NZ_CABKSF010000005.1"/>
</dbReference>
<reference evidence="3" key="1">
    <citation type="submission" date="2019-11" db="EMBL/GenBank/DDBJ databases">
        <authorList>
            <person name="Feng L."/>
        </authorList>
    </citation>
    <scope>NUCLEOTIDE SEQUENCE</scope>
    <source>
        <strain evidence="3">EMassiliensisLFYP7</strain>
    </source>
</reference>
<feature type="region of interest" description="Disordered" evidence="1">
    <location>
        <begin position="28"/>
        <end position="51"/>
    </location>
</feature>
<evidence type="ECO:0000256" key="1">
    <source>
        <dbReference type="SAM" id="MobiDB-lite"/>
    </source>
</evidence>
<keyword evidence="2" id="KW-1133">Transmembrane helix</keyword>